<dbReference type="Proteomes" id="UP001050691">
    <property type="component" value="Unassembled WGS sequence"/>
</dbReference>
<dbReference type="EMBL" id="BPWL01000009">
    <property type="protein sequence ID" value="GJJ13838.1"/>
    <property type="molecule type" value="Genomic_DNA"/>
</dbReference>
<dbReference type="Pfam" id="PF08631">
    <property type="entry name" value="SPO22"/>
    <property type="match status" value="1"/>
</dbReference>
<protein>
    <recommendedName>
        <fullName evidence="2">Protein ZIP4 homolog</fullName>
    </recommendedName>
</protein>
<proteinExistence type="predicted"/>
<dbReference type="InterPro" id="IPR039057">
    <property type="entry name" value="Spo22/ZIP4"/>
</dbReference>
<keyword evidence="1" id="KW-0469">Meiosis</keyword>
<sequence length="843" mass="94336">MSNKKRKGGPTLGIQELYDSITGIKPKLSADKTNDASLISDLHTLANLAESFVEHRQKPNKGWLLLADELDREGVNLWNMSSAILRQGKDQEGRKLFAALRLAAFRLVEAGLEQKPGIQNIGSYDLAGAVLSAAAKIEELLINTPPDDVHTQSRDRALIVYYTCRMEAREQLASKILEIGKGIARGQPFQKGKSSSNVVPDGKHAQDAIKWIQKALSLVENMATSEAPGILELKVGKFPRLLKARVYYLASSVDEENLDRAEATLRELITSIDDTPDIVDFQPVRWMHLAVLRRKKASDNVLFEAQNVVGVLTTTTIFLQELRGMAQQQMLVTQIHQHLLETALVIPEDTGRVAVDKMMLALIFHCSRDTDHGRAIKAVRDACSCVTERGDYELPKVPTTACQSLLWQFGERHYSAKAWDKAADWFLLGTHDVFKSMAQNNNAKCLRKAALCYIQLREYARATAAIRRCRNNEAATHYITFLIAINQGLETEGDISAIRAIQDVVQAKDFDRRMLLLATQLAHDAGLKAVLLAVLDSLLQFLRSQDGFESDIEALTIIRKTLVQALIGHFKTGNDVCDTAQEKKNLPAIVKELSWLWRTAYNIAVQGCSEWTDSEEQLAELFDLSRAFMDLYRKASVTTGPDNLVHDHIILASFSSISCRVFAVRRLGANVEQEETRKRICRDIDAFKNSVKLAANNAQLHDTFEEDRVGSMIHVSLVFETEQRCYLKDWEGVLTSIEEASQLLKVKASTFEAMADILWVDKDCPVDVLYSALEAILHACLDRDYLSVEKFSRWLRAICTILLAKNTTANRTKAIGYVEQGVSVIEENSKNQGSDVQKTHPII</sequence>
<dbReference type="InterPro" id="IPR013940">
    <property type="entry name" value="Spo22/ZIP4/TEX11"/>
</dbReference>
<evidence type="ECO:0000313" key="3">
    <source>
        <dbReference type="EMBL" id="GJJ13838.1"/>
    </source>
</evidence>
<keyword evidence="4" id="KW-1185">Reference proteome</keyword>
<name>A0AAV5AL71_9AGAM</name>
<gene>
    <name evidence="3" type="ORF">Clacol_008095</name>
</gene>
<dbReference type="PANTHER" id="PTHR40375">
    <property type="entry name" value="SPORULATION-SPECIFIC PROTEIN 22"/>
    <property type="match status" value="1"/>
</dbReference>
<comment type="caution">
    <text evidence="3">The sequence shown here is derived from an EMBL/GenBank/DDBJ whole genome shotgun (WGS) entry which is preliminary data.</text>
</comment>
<evidence type="ECO:0000313" key="4">
    <source>
        <dbReference type="Proteomes" id="UP001050691"/>
    </source>
</evidence>
<dbReference type="GO" id="GO:0090173">
    <property type="term" value="P:regulation of synaptonemal complex assembly"/>
    <property type="evidence" value="ECO:0007669"/>
    <property type="project" value="InterPro"/>
</dbReference>
<accession>A0AAV5AL71</accession>
<dbReference type="AlphaFoldDB" id="A0AAV5AL71"/>
<reference evidence="3" key="1">
    <citation type="submission" date="2021-10" db="EMBL/GenBank/DDBJ databases">
        <title>De novo Genome Assembly of Clathrus columnatus (Basidiomycota, Fungi) Using Illumina and Nanopore Sequence Data.</title>
        <authorList>
            <person name="Ogiso-Tanaka E."/>
            <person name="Itagaki H."/>
            <person name="Hosoya T."/>
            <person name="Hosaka K."/>
        </authorList>
    </citation>
    <scope>NUCLEOTIDE SEQUENCE</scope>
    <source>
        <strain evidence="3">MO-923</strain>
    </source>
</reference>
<evidence type="ECO:0000256" key="1">
    <source>
        <dbReference type="ARBA" id="ARBA00023254"/>
    </source>
</evidence>
<dbReference type="PANTHER" id="PTHR40375:SF2">
    <property type="entry name" value="SPORULATION-SPECIFIC PROTEIN 22"/>
    <property type="match status" value="1"/>
</dbReference>
<organism evidence="3 4">
    <name type="scientific">Clathrus columnatus</name>
    <dbReference type="NCBI Taxonomy" id="1419009"/>
    <lineage>
        <taxon>Eukaryota</taxon>
        <taxon>Fungi</taxon>
        <taxon>Dikarya</taxon>
        <taxon>Basidiomycota</taxon>
        <taxon>Agaricomycotina</taxon>
        <taxon>Agaricomycetes</taxon>
        <taxon>Phallomycetidae</taxon>
        <taxon>Phallales</taxon>
        <taxon>Clathraceae</taxon>
        <taxon>Clathrus</taxon>
    </lineage>
</organism>
<evidence type="ECO:0000256" key="2">
    <source>
        <dbReference type="ARBA" id="ARBA00031845"/>
    </source>
</evidence>
<dbReference type="GO" id="GO:0051321">
    <property type="term" value="P:meiotic cell cycle"/>
    <property type="evidence" value="ECO:0007669"/>
    <property type="project" value="UniProtKB-KW"/>
</dbReference>
<dbReference type="SUPFAM" id="SSF48452">
    <property type="entry name" value="TPR-like"/>
    <property type="match status" value="1"/>
</dbReference>
<dbReference type="InterPro" id="IPR011990">
    <property type="entry name" value="TPR-like_helical_dom_sf"/>
</dbReference>